<reference evidence="1" key="2">
    <citation type="submission" date="2015-06" db="UniProtKB">
        <authorList>
            <consortium name="EnsemblProtists"/>
        </authorList>
    </citation>
    <scope>IDENTIFICATION</scope>
    <source>
        <strain evidence="1">Emoy2</strain>
    </source>
</reference>
<dbReference type="VEuPathDB" id="FungiDB:HpaG813195"/>
<dbReference type="EMBL" id="JH598120">
    <property type="status" value="NOT_ANNOTATED_CDS"/>
    <property type="molecule type" value="Genomic_DNA"/>
</dbReference>
<name>M4C280_HYAAE</name>
<sequence length="139" mass="16568">MLSVDLLRRKRLFNSWIYLTFNISIPVESGSRSFVELIGDSLEKIQYRFNKVLVVIIDEYSMWEILMTQTSSHIGVTFEEDFKDAVRLFTENAEVDRYNAEKMNKIGTLSRTLWHLIVRHEERRRANKWMQGRGSRNHL</sequence>
<proteinExistence type="predicted"/>
<dbReference type="HOGENOM" id="CLU_1848928_0_0_1"/>
<reference evidence="2" key="1">
    <citation type="journal article" date="2010" name="Science">
        <title>Signatures of adaptation to obligate biotrophy in the Hyaloperonospora arabidopsidis genome.</title>
        <authorList>
            <person name="Baxter L."/>
            <person name="Tripathy S."/>
            <person name="Ishaque N."/>
            <person name="Boot N."/>
            <person name="Cabral A."/>
            <person name="Kemen E."/>
            <person name="Thines M."/>
            <person name="Ah-Fong A."/>
            <person name="Anderson R."/>
            <person name="Badejoko W."/>
            <person name="Bittner-Eddy P."/>
            <person name="Boore J.L."/>
            <person name="Chibucos M.C."/>
            <person name="Coates M."/>
            <person name="Dehal P."/>
            <person name="Delehaunty K."/>
            <person name="Dong S."/>
            <person name="Downton P."/>
            <person name="Dumas B."/>
            <person name="Fabro G."/>
            <person name="Fronick C."/>
            <person name="Fuerstenberg S.I."/>
            <person name="Fulton L."/>
            <person name="Gaulin E."/>
            <person name="Govers F."/>
            <person name="Hughes L."/>
            <person name="Humphray S."/>
            <person name="Jiang R.H."/>
            <person name="Judelson H."/>
            <person name="Kamoun S."/>
            <person name="Kyung K."/>
            <person name="Meijer H."/>
            <person name="Minx P."/>
            <person name="Morris P."/>
            <person name="Nelson J."/>
            <person name="Phuntumart V."/>
            <person name="Qutob D."/>
            <person name="Rehmany A."/>
            <person name="Rougon-Cardoso A."/>
            <person name="Ryden P."/>
            <person name="Torto-Alalibo T."/>
            <person name="Studholme D."/>
            <person name="Wang Y."/>
            <person name="Win J."/>
            <person name="Wood J."/>
            <person name="Clifton S.W."/>
            <person name="Rogers J."/>
            <person name="Van den Ackerveken G."/>
            <person name="Jones J.D."/>
            <person name="McDowell J.M."/>
            <person name="Beynon J."/>
            <person name="Tyler B.M."/>
        </authorList>
    </citation>
    <scope>NUCLEOTIDE SEQUENCE [LARGE SCALE GENOMIC DNA]</scope>
    <source>
        <strain evidence="2">Emoy2</strain>
    </source>
</reference>
<accession>M4C280</accession>
<dbReference type="Proteomes" id="UP000011713">
    <property type="component" value="Unassembled WGS sequence"/>
</dbReference>
<keyword evidence="2" id="KW-1185">Reference proteome</keyword>
<protein>
    <submittedName>
        <fullName evidence="1">Uncharacterized protein</fullName>
    </submittedName>
</protein>
<evidence type="ECO:0000313" key="2">
    <source>
        <dbReference type="Proteomes" id="UP000011713"/>
    </source>
</evidence>
<evidence type="ECO:0000313" key="1">
    <source>
        <dbReference type="EnsemblProtists" id="HpaP813195"/>
    </source>
</evidence>
<dbReference type="InParanoid" id="M4C280"/>
<dbReference type="AlphaFoldDB" id="M4C280"/>
<dbReference type="EnsemblProtists" id="HpaT813195">
    <property type="protein sequence ID" value="HpaP813195"/>
    <property type="gene ID" value="HpaG813195"/>
</dbReference>
<organism evidence="1 2">
    <name type="scientific">Hyaloperonospora arabidopsidis (strain Emoy2)</name>
    <name type="common">Downy mildew agent</name>
    <name type="synonym">Peronospora arabidopsidis</name>
    <dbReference type="NCBI Taxonomy" id="559515"/>
    <lineage>
        <taxon>Eukaryota</taxon>
        <taxon>Sar</taxon>
        <taxon>Stramenopiles</taxon>
        <taxon>Oomycota</taxon>
        <taxon>Peronosporomycetes</taxon>
        <taxon>Peronosporales</taxon>
        <taxon>Peronosporaceae</taxon>
        <taxon>Hyaloperonospora</taxon>
    </lineage>
</organism>